<keyword evidence="5 7" id="KW-0472">Membrane</keyword>
<feature type="transmembrane region" description="Helical" evidence="7">
    <location>
        <begin position="61"/>
        <end position="78"/>
    </location>
</feature>
<evidence type="ECO:0000256" key="1">
    <source>
        <dbReference type="ARBA" id="ARBA00004141"/>
    </source>
</evidence>
<proteinExistence type="inferred from homology"/>
<keyword evidence="10" id="KW-1185">Reference proteome</keyword>
<dbReference type="PANTHER" id="PTHR48140">
    <property type="entry name" value="FATTY ACID DESATURASE 4, CHLOROPLASTIC-RELATED"/>
    <property type="match status" value="1"/>
</dbReference>
<protein>
    <recommendedName>
        <fullName evidence="8">Lipid desaturase domain-containing protein</fullName>
    </recommendedName>
</protein>
<feature type="domain" description="Lipid desaturase" evidence="8">
    <location>
        <begin position="75"/>
        <end position="243"/>
    </location>
</feature>
<evidence type="ECO:0000256" key="6">
    <source>
        <dbReference type="SAM" id="MobiDB-lite"/>
    </source>
</evidence>
<comment type="similarity">
    <text evidence="2">Belongs to the fatty acid desaturase CarF family.</text>
</comment>
<evidence type="ECO:0000313" key="9">
    <source>
        <dbReference type="EMBL" id="KAH6832353.1"/>
    </source>
</evidence>
<dbReference type="InterPro" id="IPR019547">
    <property type="entry name" value="Lipid_desat"/>
</dbReference>
<organism evidence="9 10">
    <name type="scientific">Perilla frutescens var. hirtella</name>
    <name type="common">Perilla citriodora</name>
    <name type="synonym">Perilla setoyensis</name>
    <dbReference type="NCBI Taxonomy" id="608512"/>
    <lineage>
        <taxon>Eukaryota</taxon>
        <taxon>Viridiplantae</taxon>
        <taxon>Streptophyta</taxon>
        <taxon>Embryophyta</taxon>
        <taxon>Tracheophyta</taxon>
        <taxon>Spermatophyta</taxon>
        <taxon>Magnoliopsida</taxon>
        <taxon>eudicotyledons</taxon>
        <taxon>Gunneridae</taxon>
        <taxon>Pentapetalae</taxon>
        <taxon>asterids</taxon>
        <taxon>lamiids</taxon>
        <taxon>Lamiales</taxon>
        <taxon>Lamiaceae</taxon>
        <taxon>Nepetoideae</taxon>
        <taxon>Elsholtzieae</taxon>
        <taxon>Perilla</taxon>
    </lineage>
</organism>
<comment type="caution">
    <text evidence="9">The sequence shown here is derived from an EMBL/GenBank/DDBJ whole genome shotgun (WGS) entry which is preliminary data.</text>
</comment>
<dbReference type="EMBL" id="SDAM02000071">
    <property type="protein sequence ID" value="KAH6832353.1"/>
    <property type="molecule type" value="Genomic_DNA"/>
</dbReference>
<gene>
    <name evidence="9" type="ORF">C2S53_007213</name>
</gene>
<feature type="transmembrane region" description="Helical" evidence="7">
    <location>
        <begin position="148"/>
        <end position="166"/>
    </location>
</feature>
<comment type="subcellular location">
    <subcellularLocation>
        <location evidence="1">Membrane</location>
        <topology evidence="1">Multi-pass membrane protein</topology>
    </subcellularLocation>
</comment>
<evidence type="ECO:0000256" key="4">
    <source>
        <dbReference type="ARBA" id="ARBA00022989"/>
    </source>
</evidence>
<evidence type="ECO:0000313" key="10">
    <source>
        <dbReference type="Proteomes" id="UP001190926"/>
    </source>
</evidence>
<dbReference type="GO" id="GO:0016020">
    <property type="term" value="C:membrane"/>
    <property type="evidence" value="ECO:0007669"/>
    <property type="project" value="UniProtKB-SubCell"/>
</dbReference>
<evidence type="ECO:0000256" key="3">
    <source>
        <dbReference type="ARBA" id="ARBA00022692"/>
    </source>
</evidence>
<sequence>MAEIKKNPNSTFSSSQRNIDESWYKSTRTHRVWFACGCATVLIALAKSAFIFAAAAPPLTPFIWIQLLLAASLGYVLADLGSGIYHWAIDNYGGAQTPVFGPQIESFLYHHQHPAEIAKCETAGILCTVAEVVTVVVTPINILSDHPIFLAFVAVFTGCVMFSLKFHAWAHTPRRKLPPLVTALQNAGVLLKWSEHTKHHRPPFNSHFCTVSGIWNRVLDEFNILAAFEVALFRATGVRPRSWSEPDSGGTEASPNSKE</sequence>
<dbReference type="InterPro" id="IPR052864">
    <property type="entry name" value="Chloroplast_FAD_CarF"/>
</dbReference>
<dbReference type="PANTHER" id="PTHR48140:SF1">
    <property type="entry name" value="FATTY ACID DESATURASE 4, CHLOROPLASTIC-RELATED"/>
    <property type="match status" value="1"/>
</dbReference>
<keyword evidence="4 7" id="KW-1133">Transmembrane helix</keyword>
<dbReference type="Proteomes" id="UP001190926">
    <property type="component" value="Unassembled WGS sequence"/>
</dbReference>
<name>A0AAD4JFU3_PERFH</name>
<evidence type="ECO:0000256" key="7">
    <source>
        <dbReference type="SAM" id="Phobius"/>
    </source>
</evidence>
<accession>A0AAD4JFU3</accession>
<keyword evidence="3 7" id="KW-0812">Transmembrane</keyword>
<feature type="transmembrane region" description="Helical" evidence="7">
    <location>
        <begin position="32"/>
        <end position="55"/>
    </location>
</feature>
<reference evidence="9 10" key="1">
    <citation type="journal article" date="2021" name="Nat. Commun.">
        <title>Incipient diploidization of the medicinal plant Perilla within 10,000 years.</title>
        <authorList>
            <person name="Zhang Y."/>
            <person name="Shen Q."/>
            <person name="Leng L."/>
            <person name="Zhang D."/>
            <person name="Chen S."/>
            <person name="Shi Y."/>
            <person name="Ning Z."/>
            <person name="Chen S."/>
        </authorList>
    </citation>
    <scope>NUCLEOTIDE SEQUENCE [LARGE SCALE GENOMIC DNA]</scope>
    <source>
        <strain evidence="10">cv. PC099</strain>
    </source>
</reference>
<evidence type="ECO:0000256" key="5">
    <source>
        <dbReference type="ARBA" id="ARBA00023136"/>
    </source>
</evidence>
<feature type="region of interest" description="Disordered" evidence="6">
    <location>
        <begin position="240"/>
        <end position="259"/>
    </location>
</feature>
<evidence type="ECO:0000259" key="8">
    <source>
        <dbReference type="Pfam" id="PF10520"/>
    </source>
</evidence>
<evidence type="ECO:0000256" key="2">
    <source>
        <dbReference type="ARBA" id="ARBA00007620"/>
    </source>
</evidence>
<dbReference type="AlphaFoldDB" id="A0AAD4JFU3"/>
<dbReference type="Pfam" id="PF10520">
    <property type="entry name" value="Lipid_desat"/>
    <property type="match status" value="1"/>
</dbReference>